<keyword evidence="1" id="KW-0479">Metal-binding</keyword>
<evidence type="ECO:0000256" key="3">
    <source>
        <dbReference type="ARBA" id="ARBA00022833"/>
    </source>
</evidence>
<keyword evidence="7" id="KW-0539">Nucleus</keyword>
<keyword evidence="6" id="KW-0804">Transcription</keyword>
<keyword evidence="5" id="KW-0238">DNA-binding</keyword>
<evidence type="ECO:0000256" key="2">
    <source>
        <dbReference type="ARBA" id="ARBA00022771"/>
    </source>
</evidence>
<keyword evidence="11" id="KW-1185">Reference proteome</keyword>
<evidence type="ECO:0000256" key="7">
    <source>
        <dbReference type="ARBA" id="ARBA00023242"/>
    </source>
</evidence>
<keyword evidence="3" id="KW-0862">Zinc</keyword>
<evidence type="ECO:0000256" key="8">
    <source>
        <dbReference type="SAM" id="MobiDB-lite"/>
    </source>
</evidence>
<feature type="region of interest" description="Disordered" evidence="8">
    <location>
        <begin position="46"/>
        <end position="92"/>
    </location>
</feature>
<gene>
    <name evidence="10" type="ORF">MKW98_024627</name>
</gene>
<protein>
    <recommendedName>
        <fullName evidence="9">Dof-type domain-containing protein</fullName>
    </recommendedName>
</protein>
<dbReference type="EMBL" id="JAJJMB010015449">
    <property type="protein sequence ID" value="KAI3854204.1"/>
    <property type="molecule type" value="Genomic_DNA"/>
</dbReference>
<keyword evidence="2" id="KW-0863">Zinc-finger</keyword>
<organism evidence="10 11">
    <name type="scientific">Papaver atlanticum</name>
    <dbReference type="NCBI Taxonomy" id="357466"/>
    <lineage>
        <taxon>Eukaryota</taxon>
        <taxon>Viridiplantae</taxon>
        <taxon>Streptophyta</taxon>
        <taxon>Embryophyta</taxon>
        <taxon>Tracheophyta</taxon>
        <taxon>Spermatophyta</taxon>
        <taxon>Magnoliopsida</taxon>
        <taxon>Ranunculales</taxon>
        <taxon>Papaveraceae</taxon>
        <taxon>Papaveroideae</taxon>
        <taxon>Papaver</taxon>
    </lineage>
</organism>
<evidence type="ECO:0000259" key="9">
    <source>
        <dbReference type="Pfam" id="PF02701"/>
    </source>
</evidence>
<feature type="compositionally biased region" description="Low complexity" evidence="8">
    <location>
        <begin position="233"/>
        <end position="257"/>
    </location>
</feature>
<evidence type="ECO:0000256" key="4">
    <source>
        <dbReference type="ARBA" id="ARBA00023015"/>
    </source>
</evidence>
<feature type="region of interest" description="Disordered" evidence="8">
    <location>
        <begin position="230"/>
        <end position="295"/>
    </location>
</feature>
<sequence length="295" mass="32020">MVPLLLNHIQYLLIETRIKGSSQHRGLSFLRCRRYWTQGGTLRNVPVGGGCRKGKRSTQNKKPTPSSSATSTQDHHQQQNVSQSSTSKTLLMPSSAANPSPIYYYPGVGGGSIGASGMFLSSLAPYQSFNQQIPISANNDHNNIGVSNSALLQGFSLPSFQHQQKQQQLQPHSQYLNMGGITKEEKPILPLEAGNLIRPPSTQHHHQEWFLPNFNNSNPIGTSEGVNYWNSQTTTTTNTNTNNDNTATVSTTDGSTTPMNPPPSTAIQHHWSDLGGSFGTATNTDQPSSPPSSLL</sequence>
<feature type="domain" description="Dof-type" evidence="9">
    <location>
        <begin position="31"/>
        <end position="56"/>
    </location>
</feature>
<evidence type="ECO:0000256" key="6">
    <source>
        <dbReference type="ARBA" id="ARBA00023163"/>
    </source>
</evidence>
<dbReference type="AlphaFoldDB" id="A0AAD4S2Z7"/>
<evidence type="ECO:0000313" key="10">
    <source>
        <dbReference type="EMBL" id="KAI3854204.1"/>
    </source>
</evidence>
<dbReference type="Pfam" id="PF02701">
    <property type="entry name" value="Zn_ribbon_Dof"/>
    <property type="match status" value="1"/>
</dbReference>
<dbReference type="GO" id="GO:0003677">
    <property type="term" value="F:DNA binding"/>
    <property type="evidence" value="ECO:0007669"/>
    <property type="project" value="UniProtKB-KW"/>
</dbReference>
<reference evidence="10" key="1">
    <citation type="submission" date="2022-04" db="EMBL/GenBank/DDBJ databases">
        <title>A functionally conserved STORR gene fusion in Papaver species that diverged 16.8 million years ago.</title>
        <authorList>
            <person name="Catania T."/>
        </authorList>
    </citation>
    <scope>NUCLEOTIDE SEQUENCE</scope>
    <source>
        <strain evidence="10">S-188037</strain>
    </source>
</reference>
<dbReference type="InterPro" id="IPR045174">
    <property type="entry name" value="Dof"/>
</dbReference>
<dbReference type="PANTHER" id="PTHR31992">
    <property type="entry name" value="DOF ZINC FINGER PROTEIN DOF1.4-RELATED"/>
    <property type="match status" value="1"/>
</dbReference>
<evidence type="ECO:0000313" key="11">
    <source>
        <dbReference type="Proteomes" id="UP001202328"/>
    </source>
</evidence>
<dbReference type="GO" id="GO:0003700">
    <property type="term" value="F:DNA-binding transcription factor activity"/>
    <property type="evidence" value="ECO:0007669"/>
    <property type="project" value="InterPro"/>
</dbReference>
<evidence type="ECO:0000256" key="1">
    <source>
        <dbReference type="ARBA" id="ARBA00022723"/>
    </source>
</evidence>
<dbReference type="PANTHER" id="PTHR31992:SF141">
    <property type="entry name" value="DOF ZINC FINGER PROTEIN DOF1.4"/>
    <property type="match status" value="1"/>
</dbReference>
<proteinExistence type="predicted"/>
<comment type="caution">
    <text evidence="10">The sequence shown here is derived from an EMBL/GenBank/DDBJ whole genome shotgun (WGS) entry which is preliminary data.</text>
</comment>
<evidence type="ECO:0000256" key="5">
    <source>
        <dbReference type="ARBA" id="ARBA00023125"/>
    </source>
</evidence>
<name>A0AAD4S2Z7_9MAGN</name>
<dbReference type="InterPro" id="IPR003851">
    <property type="entry name" value="Znf_Dof"/>
</dbReference>
<keyword evidence="4" id="KW-0805">Transcription regulation</keyword>
<feature type="compositionally biased region" description="Polar residues" evidence="8">
    <location>
        <begin position="78"/>
        <end position="89"/>
    </location>
</feature>
<accession>A0AAD4S2Z7</accession>
<dbReference type="GO" id="GO:0008270">
    <property type="term" value="F:zinc ion binding"/>
    <property type="evidence" value="ECO:0007669"/>
    <property type="project" value="UniProtKB-KW"/>
</dbReference>
<feature type="compositionally biased region" description="Polar residues" evidence="8">
    <location>
        <begin position="279"/>
        <end position="295"/>
    </location>
</feature>
<feature type="compositionally biased region" description="Low complexity" evidence="8">
    <location>
        <begin position="63"/>
        <end position="72"/>
    </location>
</feature>
<dbReference type="Proteomes" id="UP001202328">
    <property type="component" value="Unassembled WGS sequence"/>
</dbReference>